<gene>
    <name evidence="2" type="ORF">PCOR1329_LOCUS55041</name>
</gene>
<keyword evidence="3" id="KW-1185">Reference proteome</keyword>
<accession>A0ABN9V6D4</accession>
<dbReference type="Proteomes" id="UP001189429">
    <property type="component" value="Unassembled WGS sequence"/>
</dbReference>
<organism evidence="2 3">
    <name type="scientific">Prorocentrum cordatum</name>
    <dbReference type="NCBI Taxonomy" id="2364126"/>
    <lineage>
        <taxon>Eukaryota</taxon>
        <taxon>Sar</taxon>
        <taxon>Alveolata</taxon>
        <taxon>Dinophyceae</taxon>
        <taxon>Prorocentrales</taxon>
        <taxon>Prorocentraceae</taxon>
        <taxon>Prorocentrum</taxon>
    </lineage>
</organism>
<dbReference type="EMBL" id="CAUYUJ010016738">
    <property type="protein sequence ID" value="CAK0868363.1"/>
    <property type="molecule type" value="Genomic_DNA"/>
</dbReference>
<protein>
    <recommendedName>
        <fullName evidence="4">Condensin complex subunit 2</fullName>
    </recommendedName>
</protein>
<evidence type="ECO:0008006" key="4">
    <source>
        <dbReference type="Google" id="ProtNLM"/>
    </source>
</evidence>
<feature type="compositionally biased region" description="Basic and acidic residues" evidence="1">
    <location>
        <begin position="88"/>
        <end position="97"/>
    </location>
</feature>
<reference evidence="2" key="1">
    <citation type="submission" date="2023-10" db="EMBL/GenBank/DDBJ databases">
        <authorList>
            <person name="Chen Y."/>
            <person name="Shah S."/>
            <person name="Dougan E. K."/>
            <person name="Thang M."/>
            <person name="Chan C."/>
        </authorList>
    </citation>
    <scope>NUCLEOTIDE SEQUENCE [LARGE SCALE GENOMIC DNA]</scope>
</reference>
<evidence type="ECO:0000313" key="2">
    <source>
        <dbReference type="EMBL" id="CAK0868363.1"/>
    </source>
</evidence>
<feature type="region of interest" description="Disordered" evidence="1">
    <location>
        <begin position="1"/>
        <end position="23"/>
    </location>
</feature>
<sequence length="148" mass="15413">ASGDAEYDNGTVLNTSAGFESEIGHDCEEEDKFTKELAAAMEASEDGATEPCHVGLDDMYDCVGEERVLEADEASRPSGGAGDDGEDGDQRPDHNDGNVHLPALSQDGFMDCDGLDNGGMAVVAGFMEDSDFYDFNSEEAGGAASAAE</sequence>
<feature type="non-terminal residue" evidence="2">
    <location>
        <position position="1"/>
    </location>
</feature>
<evidence type="ECO:0000313" key="3">
    <source>
        <dbReference type="Proteomes" id="UP001189429"/>
    </source>
</evidence>
<feature type="region of interest" description="Disordered" evidence="1">
    <location>
        <begin position="68"/>
        <end position="110"/>
    </location>
</feature>
<name>A0ABN9V6D4_9DINO</name>
<proteinExistence type="predicted"/>
<feature type="non-terminal residue" evidence="2">
    <location>
        <position position="148"/>
    </location>
</feature>
<evidence type="ECO:0000256" key="1">
    <source>
        <dbReference type="SAM" id="MobiDB-lite"/>
    </source>
</evidence>
<comment type="caution">
    <text evidence="2">The sequence shown here is derived from an EMBL/GenBank/DDBJ whole genome shotgun (WGS) entry which is preliminary data.</text>
</comment>